<dbReference type="GeneID" id="87824324"/>
<organism evidence="1 2">
    <name type="scientific">Parathielavia appendiculata</name>
    <dbReference type="NCBI Taxonomy" id="2587402"/>
    <lineage>
        <taxon>Eukaryota</taxon>
        <taxon>Fungi</taxon>
        <taxon>Dikarya</taxon>
        <taxon>Ascomycota</taxon>
        <taxon>Pezizomycotina</taxon>
        <taxon>Sordariomycetes</taxon>
        <taxon>Sordariomycetidae</taxon>
        <taxon>Sordariales</taxon>
        <taxon>Chaetomiaceae</taxon>
        <taxon>Parathielavia</taxon>
    </lineage>
</organism>
<sequence length="175" mass="18793">MSQTAHTTLPAPGCPCHLRCRISNIGANQKDACSCTPRGNRAECRTASRTDAGLLAAAYRLEIQTAHETGKKPRCGVIPCNTLASLSHLLLLSLLRRGCGGADVVSKHKTTLPSLSPGEKDFLVANFIVCVCVGRRRHVRDTLVGVPFNLVPHCLLSQQRATKSDSLHSVSELQS</sequence>
<reference evidence="1" key="1">
    <citation type="journal article" date="2023" name="Mol. Phylogenet. Evol.">
        <title>Genome-scale phylogeny and comparative genomics of the fungal order Sordariales.</title>
        <authorList>
            <person name="Hensen N."/>
            <person name="Bonometti L."/>
            <person name="Westerberg I."/>
            <person name="Brannstrom I.O."/>
            <person name="Guillou S."/>
            <person name="Cros-Aarteil S."/>
            <person name="Calhoun S."/>
            <person name="Haridas S."/>
            <person name="Kuo A."/>
            <person name="Mondo S."/>
            <person name="Pangilinan J."/>
            <person name="Riley R."/>
            <person name="LaButti K."/>
            <person name="Andreopoulos B."/>
            <person name="Lipzen A."/>
            <person name="Chen C."/>
            <person name="Yan M."/>
            <person name="Daum C."/>
            <person name="Ng V."/>
            <person name="Clum A."/>
            <person name="Steindorff A."/>
            <person name="Ohm R.A."/>
            <person name="Martin F."/>
            <person name="Silar P."/>
            <person name="Natvig D.O."/>
            <person name="Lalanne C."/>
            <person name="Gautier V."/>
            <person name="Ament-Velasquez S.L."/>
            <person name="Kruys A."/>
            <person name="Hutchinson M.I."/>
            <person name="Powell A.J."/>
            <person name="Barry K."/>
            <person name="Miller A.N."/>
            <person name="Grigoriev I.V."/>
            <person name="Debuchy R."/>
            <person name="Gladieux P."/>
            <person name="Hiltunen Thoren M."/>
            <person name="Johannesson H."/>
        </authorList>
    </citation>
    <scope>NUCLEOTIDE SEQUENCE</scope>
    <source>
        <strain evidence="1">CBS 731.68</strain>
    </source>
</reference>
<evidence type="ECO:0000313" key="1">
    <source>
        <dbReference type="EMBL" id="KAK4128959.1"/>
    </source>
</evidence>
<keyword evidence="2" id="KW-1185">Reference proteome</keyword>
<evidence type="ECO:0000313" key="2">
    <source>
        <dbReference type="Proteomes" id="UP001302602"/>
    </source>
</evidence>
<proteinExistence type="predicted"/>
<reference evidence="1" key="2">
    <citation type="submission" date="2023-05" db="EMBL/GenBank/DDBJ databases">
        <authorList>
            <consortium name="Lawrence Berkeley National Laboratory"/>
            <person name="Steindorff A."/>
            <person name="Hensen N."/>
            <person name="Bonometti L."/>
            <person name="Westerberg I."/>
            <person name="Brannstrom I.O."/>
            <person name="Guillou S."/>
            <person name="Cros-Aarteil S."/>
            <person name="Calhoun S."/>
            <person name="Haridas S."/>
            <person name="Kuo A."/>
            <person name="Mondo S."/>
            <person name="Pangilinan J."/>
            <person name="Riley R."/>
            <person name="Labutti K."/>
            <person name="Andreopoulos B."/>
            <person name="Lipzen A."/>
            <person name="Chen C."/>
            <person name="Yanf M."/>
            <person name="Daum C."/>
            <person name="Ng V."/>
            <person name="Clum A."/>
            <person name="Ohm R."/>
            <person name="Martin F."/>
            <person name="Silar P."/>
            <person name="Natvig D."/>
            <person name="Lalanne C."/>
            <person name="Gautier V."/>
            <person name="Ament-Velasquez S.L."/>
            <person name="Kruys A."/>
            <person name="Hutchinson M.I."/>
            <person name="Powell A.J."/>
            <person name="Barry K."/>
            <person name="Miller A.N."/>
            <person name="Grigoriev I.V."/>
            <person name="Debuchy R."/>
            <person name="Gladieux P."/>
            <person name="Thoren M.H."/>
            <person name="Johannesson H."/>
        </authorList>
    </citation>
    <scope>NUCLEOTIDE SEQUENCE</scope>
    <source>
        <strain evidence="1">CBS 731.68</strain>
    </source>
</reference>
<dbReference type="EMBL" id="MU853223">
    <property type="protein sequence ID" value="KAK4128959.1"/>
    <property type="molecule type" value="Genomic_DNA"/>
</dbReference>
<accession>A0AAN6U9Y2</accession>
<comment type="caution">
    <text evidence="1">The sequence shown here is derived from an EMBL/GenBank/DDBJ whole genome shotgun (WGS) entry which is preliminary data.</text>
</comment>
<dbReference type="Proteomes" id="UP001302602">
    <property type="component" value="Unassembled WGS sequence"/>
</dbReference>
<protein>
    <submittedName>
        <fullName evidence="1">Uncharacterized protein</fullName>
    </submittedName>
</protein>
<name>A0AAN6U9Y2_9PEZI</name>
<dbReference type="RefSeq" id="XP_062652730.1">
    <property type="nucleotide sequence ID" value="XM_062787554.1"/>
</dbReference>
<dbReference type="AlphaFoldDB" id="A0AAN6U9Y2"/>
<gene>
    <name evidence="1" type="ORF">N657DRAFT_47788</name>
</gene>